<name>A0A7I8LD16_SPIIN</name>
<evidence type="ECO:0000256" key="1">
    <source>
        <dbReference type="SAM" id="Phobius"/>
    </source>
</evidence>
<feature type="transmembrane region" description="Helical" evidence="1">
    <location>
        <begin position="159"/>
        <end position="181"/>
    </location>
</feature>
<protein>
    <submittedName>
        <fullName evidence="2">Uncharacterized protein</fullName>
    </submittedName>
</protein>
<evidence type="ECO:0000313" key="2">
    <source>
        <dbReference type="EMBL" id="CAA7407740.1"/>
    </source>
</evidence>
<dbReference type="PANTHER" id="PTHR37185:SF3">
    <property type="entry name" value="MEMBRANE PROTEIN"/>
    <property type="match status" value="1"/>
</dbReference>
<dbReference type="AlphaFoldDB" id="A0A7I8LD16"/>
<accession>A0A7I8LD16</accession>
<feature type="transmembrane region" description="Helical" evidence="1">
    <location>
        <begin position="201"/>
        <end position="225"/>
    </location>
</feature>
<keyword evidence="1" id="KW-0472">Membrane</keyword>
<dbReference type="Pfam" id="PF09991">
    <property type="entry name" value="DUF2232"/>
    <property type="match status" value="1"/>
</dbReference>
<dbReference type="PANTHER" id="PTHR37185">
    <property type="entry name" value="MEMBRANE PROTEIN"/>
    <property type="match status" value="1"/>
</dbReference>
<dbReference type="Proteomes" id="UP000663760">
    <property type="component" value="Chromosome 14"/>
</dbReference>
<keyword evidence="3" id="KW-1185">Reference proteome</keyword>
<keyword evidence="1" id="KW-0812">Transmembrane</keyword>
<feature type="transmembrane region" description="Helical" evidence="1">
    <location>
        <begin position="258"/>
        <end position="285"/>
    </location>
</feature>
<organism evidence="2 3">
    <name type="scientific">Spirodela intermedia</name>
    <name type="common">Intermediate duckweed</name>
    <dbReference type="NCBI Taxonomy" id="51605"/>
    <lineage>
        <taxon>Eukaryota</taxon>
        <taxon>Viridiplantae</taxon>
        <taxon>Streptophyta</taxon>
        <taxon>Embryophyta</taxon>
        <taxon>Tracheophyta</taxon>
        <taxon>Spermatophyta</taxon>
        <taxon>Magnoliopsida</taxon>
        <taxon>Liliopsida</taxon>
        <taxon>Araceae</taxon>
        <taxon>Lemnoideae</taxon>
        <taxon>Spirodela</taxon>
    </lineage>
</organism>
<keyword evidence="1" id="KW-1133">Transmembrane helix</keyword>
<gene>
    <name evidence="2" type="ORF">SI8410_14018418</name>
</gene>
<reference evidence="2" key="1">
    <citation type="submission" date="2020-02" db="EMBL/GenBank/DDBJ databases">
        <authorList>
            <person name="Scholz U."/>
            <person name="Mascher M."/>
            <person name="Fiebig A."/>
        </authorList>
    </citation>
    <scope>NUCLEOTIDE SEQUENCE</scope>
</reference>
<dbReference type="OrthoDB" id="2019412at2759"/>
<feature type="transmembrane region" description="Helical" evidence="1">
    <location>
        <begin position="131"/>
        <end position="152"/>
    </location>
</feature>
<feature type="transmembrane region" description="Helical" evidence="1">
    <location>
        <begin position="232"/>
        <end position="252"/>
    </location>
</feature>
<sequence>MNFLRLPAARSPPFSLFESPPYPRSSSASCLPIRAVVTSPNSRFPWRATAPRLREARLRSPKVSLGGGQDAPPNEALVGNRRGGAFEASLVESEDLGRDGEVFKKTLRLVECAMFASVSALAYLLSNSLAIENYIGCFFALPIVISSMRWGLTAGRKTMVATAVLLLTLGGPVKASTYLLMHGFLGFTMGSLWRMQTSWGLSIAVCSLVRALGAVGFVLITSFLIRENILALITINMHATFSFMCASVGISAPTMNTIYVTFGVLLMMNCGILVLLLHILYGIFLTKLGMKDSLRLPRWLEKAV</sequence>
<proteinExistence type="predicted"/>
<dbReference type="EMBL" id="LR746277">
    <property type="protein sequence ID" value="CAA7407740.1"/>
    <property type="molecule type" value="Genomic_DNA"/>
</dbReference>
<dbReference type="InterPro" id="IPR018710">
    <property type="entry name" value="DUF2232"/>
</dbReference>
<evidence type="ECO:0000313" key="3">
    <source>
        <dbReference type="Proteomes" id="UP000663760"/>
    </source>
</evidence>